<sequence length="135" mass="14276">MVRYHHLGNLWLTLATIGSLGFADPAAAQDAGRGLELMRASEKGNCSICHLVPGIGLPDEAQGNIGPSLEGVGARLTPAELRAQIVDARAMNPETIMPPYGSIKGLADVDKRYRGRPILTAGEVADIVAYLSSLR</sequence>
<name>A0A942DV00_9HYPH</name>
<gene>
    <name evidence="6" type="primary">soxX</name>
    <name evidence="6" type="ORF">KEU06_01080</name>
</gene>
<keyword evidence="3 4" id="KW-0408">Iron</keyword>
<evidence type="ECO:0000313" key="7">
    <source>
        <dbReference type="Proteomes" id="UP000680348"/>
    </source>
</evidence>
<keyword evidence="2 4" id="KW-0479">Metal-binding</keyword>
<dbReference type="GO" id="GO:0020037">
    <property type="term" value="F:heme binding"/>
    <property type="evidence" value="ECO:0007669"/>
    <property type="project" value="InterPro"/>
</dbReference>
<protein>
    <submittedName>
        <fullName evidence="6">Sulfur oxidation c-type cytochrome SoxX</fullName>
    </submittedName>
</protein>
<dbReference type="GO" id="GO:0046872">
    <property type="term" value="F:metal ion binding"/>
    <property type="evidence" value="ECO:0007669"/>
    <property type="project" value="UniProtKB-KW"/>
</dbReference>
<dbReference type="EMBL" id="JAGWCR010000001">
    <property type="protein sequence ID" value="MBS3647219.1"/>
    <property type="molecule type" value="Genomic_DNA"/>
</dbReference>
<evidence type="ECO:0000259" key="5">
    <source>
        <dbReference type="PROSITE" id="PS51007"/>
    </source>
</evidence>
<dbReference type="InterPro" id="IPR030999">
    <property type="entry name" value="Thiosulf_SoxX"/>
</dbReference>
<dbReference type="GO" id="GO:0009055">
    <property type="term" value="F:electron transfer activity"/>
    <property type="evidence" value="ECO:0007669"/>
    <property type="project" value="InterPro"/>
</dbReference>
<dbReference type="Proteomes" id="UP000680348">
    <property type="component" value="Unassembled WGS sequence"/>
</dbReference>
<evidence type="ECO:0000313" key="6">
    <source>
        <dbReference type="EMBL" id="MBS3647219.1"/>
    </source>
</evidence>
<evidence type="ECO:0000256" key="4">
    <source>
        <dbReference type="PROSITE-ProRule" id="PRU00433"/>
    </source>
</evidence>
<dbReference type="Gene3D" id="1.10.760.10">
    <property type="entry name" value="Cytochrome c-like domain"/>
    <property type="match status" value="1"/>
</dbReference>
<dbReference type="Pfam" id="PF00034">
    <property type="entry name" value="Cytochrom_C"/>
    <property type="match status" value="1"/>
</dbReference>
<dbReference type="SUPFAM" id="SSF46626">
    <property type="entry name" value="Cytochrome c"/>
    <property type="match status" value="1"/>
</dbReference>
<accession>A0A942DV00</accession>
<dbReference type="InterPro" id="IPR009056">
    <property type="entry name" value="Cyt_c-like_dom"/>
</dbReference>
<reference evidence="6" key="1">
    <citation type="submission" date="2021-04" db="EMBL/GenBank/DDBJ databases">
        <title>Pseudaminobacter soli sp. nov., isolated from paddy soil contaminated by heavy metals.</title>
        <authorList>
            <person name="Zhang K."/>
        </authorList>
    </citation>
    <scope>NUCLEOTIDE SEQUENCE</scope>
    <source>
        <strain evidence="6">19-2017</strain>
    </source>
</reference>
<comment type="caution">
    <text evidence="6">The sequence shown here is derived from an EMBL/GenBank/DDBJ whole genome shotgun (WGS) entry which is preliminary data.</text>
</comment>
<proteinExistence type="predicted"/>
<evidence type="ECO:0000256" key="2">
    <source>
        <dbReference type="ARBA" id="ARBA00022723"/>
    </source>
</evidence>
<keyword evidence="7" id="KW-1185">Reference proteome</keyword>
<dbReference type="PROSITE" id="PS51007">
    <property type="entry name" value="CYTC"/>
    <property type="match status" value="1"/>
</dbReference>
<keyword evidence="1 4" id="KW-0349">Heme</keyword>
<feature type="domain" description="Cytochrome c" evidence="5">
    <location>
        <begin position="29"/>
        <end position="135"/>
    </location>
</feature>
<dbReference type="InterPro" id="IPR036909">
    <property type="entry name" value="Cyt_c-like_dom_sf"/>
</dbReference>
<organism evidence="6 7">
    <name type="scientific">Pseudaminobacter soli</name>
    <name type="common">ex Zhang et al. 2022</name>
    <dbReference type="NCBI Taxonomy" id="2831468"/>
    <lineage>
        <taxon>Bacteria</taxon>
        <taxon>Pseudomonadati</taxon>
        <taxon>Pseudomonadota</taxon>
        <taxon>Alphaproteobacteria</taxon>
        <taxon>Hyphomicrobiales</taxon>
        <taxon>Phyllobacteriaceae</taxon>
        <taxon>Pseudaminobacter</taxon>
    </lineage>
</organism>
<dbReference type="AlphaFoldDB" id="A0A942DV00"/>
<evidence type="ECO:0000256" key="3">
    <source>
        <dbReference type="ARBA" id="ARBA00023004"/>
    </source>
</evidence>
<evidence type="ECO:0000256" key="1">
    <source>
        <dbReference type="ARBA" id="ARBA00022617"/>
    </source>
</evidence>
<dbReference type="RefSeq" id="WP_188252777.1">
    <property type="nucleotide sequence ID" value="NZ_JABVCF010000001.1"/>
</dbReference>
<dbReference type="NCBIfam" id="TIGR04485">
    <property type="entry name" value="thiosulf_SoxX"/>
    <property type="match status" value="1"/>
</dbReference>